<evidence type="ECO:0000313" key="4">
    <source>
        <dbReference type="Proteomes" id="UP000181909"/>
    </source>
</evidence>
<dbReference type="Gene3D" id="3.40.50.720">
    <property type="entry name" value="NAD(P)-binding Rossmann-like Domain"/>
    <property type="match status" value="1"/>
</dbReference>
<dbReference type="InterPro" id="IPR036291">
    <property type="entry name" value="NAD(P)-bd_dom_sf"/>
</dbReference>
<dbReference type="InterPro" id="IPR000683">
    <property type="entry name" value="Gfo/Idh/MocA-like_OxRdtase_N"/>
</dbReference>
<dbReference type="Proteomes" id="UP000181909">
    <property type="component" value="Unassembled WGS sequence"/>
</dbReference>
<dbReference type="Pfam" id="PF22725">
    <property type="entry name" value="GFO_IDH_MocA_C3"/>
    <property type="match status" value="1"/>
</dbReference>
<dbReference type="AlphaFoldDB" id="A0A1K1Y1H7"/>
<dbReference type="SUPFAM" id="SSF51735">
    <property type="entry name" value="NAD(P)-binding Rossmann-fold domains"/>
    <property type="match status" value="1"/>
</dbReference>
<dbReference type="Gene3D" id="3.30.360.10">
    <property type="entry name" value="Dihydrodipicolinate Reductase, domain 2"/>
    <property type="match status" value="1"/>
</dbReference>
<dbReference type="Pfam" id="PF01408">
    <property type="entry name" value="GFO_IDH_MocA"/>
    <property type="match status" value="1"/>
</dbReference>
<dbReference type="PANTHER" id="PTHR43249">
    <property type="entry name" value="UDP-N-ACETYL-2-AMINO-2-DEOXY-D-GLUCURONATE OXIDASE"/>
    <property type="match status" value="1"/>
</dbReference>
<accession>A0A1K1Y1H7</accession>
<protein>
    <submittedName>
        <fullName evidence="3">Predicted dehydrogenase</fullName>
    </submittedName>
</protein>
<dbReference type="InterPro" id="IPR052515">
    <property type="entry name" value="Gfo/Idh/MocA_Oxidoreductase"/>
</dbReference>
<dbReference type="PANTHER" id="PTHR43249:SF1">
    <property type="entry name" value="D-GLUCOSIDE 3-DEHYDROGENASE"/>
    <property type="match status" value="1"/>
</dbReference>
<organism evidence="3 4">
    <name type="scientific">Streptomyces atratus</name>
    <dbReference type="NCBI Taxonomy" id="1893"/>
    <lineage>
        <taxon>Bacteria</taxon>
        <taxon>Bacillati</taxon>
        <taxon>Actinomycetota</taxon>
        <taxon>Actinomycetes</taxon>
        <taxon>Kitasatosporales</taxon>
        <taxon>Streptomycetaceae</taxon>
        <taxon>Streptomyces</taxon>
    </lineage>
</organism>
<dbReference type="SUPFAM" id="SSF55347">
    <property type="entry name" value="Glyceraldehyde-3-phosphate dehydrogenase-like, C-terminal domain"/>
    <property type="match status" value="1"/>
</dbReference>
<dbReference type="GO" id="GO:0000166">
    <property type="term" value="F:nucleotide binding"/>
    <property type="evidence" value="ECO:0007669"/>
    <property type="project" value="InterPro"/>
</dbReference>
<proteinExistence type="predicted"/>
<feature type="domain" description="GFO/IDH/MocA-like oxidoreductase" evidence="2">
    <location>
        <begin position="137"/>
        <end position="250"/>
    </location>
</feature>
<dbReference type="EMBL" id="FPJO01000004">
    <property type="protein sequence ID" value="SFX55598.1"/>
    <property type="molecule type" value="Genomic_DNA"/>
</dbReference>
<reference evidence="3 4" key="1">
    <citation type="submission" date="2016-11" db="EMBL/GenBank/DDBJ databases">
        <authorList>
            <person name="Jaros S."/>
            <person name="Januszkiewicz K."/>
            <person name="Wedrychowicz H."/>
        </authorList>
    </citation>
    <scope>NUCLEOTIDE SEQUENCE [LARGE SCALE GENOMIC DNA]</scope>
    <source>
        <strain evidence="3 4">OK807</strain>
    </source>
</reference>
<dbReference type="STRING" id="1893.SAMN02787144_100447"/>
<dbReference type="InterPro" id="IPR055170">
    <property type="entry name" value="GFO_IDH_MocA-like_dom"/>
</dbReference>
<feature type="domain" description="Gfo/Idh/MocA-like oxidoreductase N-terminal" evidence="1">
    <location>
        <begin position="7"/>
        <end position="120"/>
    </location>
</feature>
<evidence type="ECO:0000259" key="1">
    <source>
        <dbReference type="Pfam" id="PF01408"/>
    </source>
</evidence>
<sequence>MTVTPYRVLLVGAGNIARAVHMPAFLELPSDFAVVGAVDADPAAARSFAADFALPHHSTDLAASLGEVRPDLVVIASPPVAHREQVVAALAAGAWVWCEKPPALSLAEYDAMTDAEGEHGPYAPIVFQHRFGSGAEHARALIASGELGAPLVAHCQTTWYRDDAYYAVPWRGKWATEGAGPAMGLGIHQIDLLLELLGDWAEIRAMAGRLARDVETDDVTTATVRFASGALATVVNSALSPRQLSHLRIDLRDATIELNHLYGYGNGDWTYTPAPGVAPGRADAWNSPAEDVPSSHSAQLRSLLADMRAGRRPRASAGDGRRSLELITAMYKAALTGHPVSAGEIVPGDPFYTALHGSVPGWAPQGSGR</sequence>
<evidence type="ECO:0000259" key="2">
    <source>
        <dbReference type="Pfam" id="PF22725"/>
    </source>
</evidence>
<name>A0A1K1Y1H7_STRAR</name>
<evidence type="ECO:0000313" key="3">
    <source>
        <dbReference type="EMBL" id="SFX55598.1"/>
    </source>
</evidence>
<gene>
    <name evidence="3" type="ORF">SAMN02787144_100447</name>
</gene>